<comment type="caution">
    <text evidence="1">The sequence shown here is derived from an EMBL/GenBank/DDBJ whole genome shotgun (WGS) entry which is preliminary data.</text>
</comment>
<protein>
    <recommendedName>
        <fullName evidence="3">ParB/Sulfiredoxin domain-containing protein</fullName>
    </recommendedName>
</protein>
<organism evidence="1 2">
    <name type="scientific">Micromonospora fluostatini</name>
    <dbReference type="NCBI Taxonomy" id="1629071"/>
    <lineage>
        <taxon>Bacteria</taxon>
        <taxon>Bacillati</taxon>
        <taxon>Actinomycetota</taxon>
        <taxon>Actinomycetes</taxon>
        <taxon>Micromonosporales</taxon>
        <taxon>Micromonosporaceae</taxon>
        <taxon>Micromonospora</taxon>
    </lineage>
</organism>
<keyword evidence="2" id="KW-1185">Reference proteome</keyword>
<evidence type="ECO:0000313" key="2">
    <source>
        <dbReference type="Proteomes" id="UP000295626"/>
    </source>
</evidence>
<dbReference type="EMBL" id="SMKE01000637">
    <property type="protein sequence ID" value="TDB88315.1"/>
    <property type="molecule type" value="Genomic_DNA"/>
</dbReference>
<accession>A0ABY2DE27</accession>
<name>A0ABY2DE27_9ACTN</name>
<evidence type="ECO:0008006" key="3">
    <source>
        <dbReference type="Google" id="ProtNLM"/>
    </source>
</evidence>
<reference evidence="1 2" key="1">
    <citation type="submission" date="2019-02" db="EMBL/GenBank/DDBJ databases">
        <title>Draft genome sequences of novel Actinobacteria.</title>
        <authorList>
            <person name="Sahin N."/>
            <person name="Ay H."/>
            <person name="Saygin H."/>
        </authorList>
    </citation>
    <scope>NUCLEOTIDE SEQUENCE [LARGE SCALE GENOMIC DNA]</scope>
    <source>
        <strain evidence="1 2">JCM 30529</strain>
    </source>
</reference>
<gene>
    <name evidence="1" type="ORF">E1091_15320</name>
</gene>
<sequence>MADLAAACEKLPGWQVALNNSSFKIANPAGVQTSIPRRVGGRSSLANAKKALEGLGFSAALAQHKEESEKARKQRIAADRAKVEAKFVAPRVGKDPAPQTVGGTLTVVGDKEMYTVTQQVGPDQAAEWLNRPPAVLPDGRAVLQRPLNAGHVQYLKDVILRGEWQLTPQGVSLPTEGAPIDGQHRLWAIVESGATVPIRVTYNVPPETFYAIDTGKRRTLADQLAILGEKNSLHLASFGKMLYCWDRWRDGDTGTNRYWSNWSRA</sequence>
<feature type="non-terminal residue" evidence="1">
    <location>
        <position position="265"/>
    </location>
</feature>
<evidence type="ECO:0000313" key="1">
    <source>
        <dbReference type="EMBL" id="TDB88315.1"/>
    </source>
</evidence>
<dbReference type="Proteomes" id="UP000295626">
    <property type="component" value="Unassembled WGS sequence"/>
</dbReference>
<proteinExistence type="predicted"/>